<evidence type="ECO:0000313" key="2">
    <source>
        <dbReference type="EMBL" id="MDC0668591.1"/>
    </source>
</evidence>
<dbReference type="RefSeq" id="WP_271997868.1">
    <property type="nucleotide sequence ID" value="NZ_JAQNDN010000004.1"/>
</dbReference>
<organism evidence="2 3">
    <name type="scientific">Nannocystis radixulma</name>
    <dbReference type="NCBI Taxonomy" id="2995305"/>
    <lineage>
        <taxon>Bacteria</taxon>
        <taxon>Pseudomonadati</taxon>
        <taxon>Myxococcota</taxon>
        <taxon>Polyangia</taxon>
        <taxon>Nannocystales</taxon>
        <taxon>Nannocystaceae</taxon>
        <taxon>Nannocystis</taxon>
    </lineage>
</organism>
<name>A0ABT5B3C0_9BACT</name>
<evidence type="ECO:0000313" key="3">
    <source>
        <dbReference type="Proteomes" id="UP001217838"/>
    </source>
</evidence>
<proteinExistence type="predicted"/>
<feature type="chain" id="PRO_5045840296" evidence="1">
    <location>
        <begin position="20"/>
        <end position="199"/>
    </location>
</feature>
<dbReference type="Proteomes" id="UP001217838">
    <property type="component" value="Unassembled WGS sequence"/>
</dbReference>
<comment type="caution">
    <text evidence="2">The sequence shown here is derived from an EMBL/GenBank/DDBJ whole genome shotgun (WGS) entry which is preliminary data.</text>
</comment>
<gene>
    <name evidence="2" type="ORF">POL58_12615</name>
</gene>
<dbReference type="EMBL" id="JAQNDN010000004">
    <property type="protein sequence ID" value="MDC0668591.1"/>
    <property type="molecule type" value="Genomic_DNA"/>
</dbReference>
<accession>A0ABT5B3C0</accession>
<keyword evidence="3" id="KW-1185">Reference proteome</keyword>
<keyword evidence="1" id="KW-0732">Signal</keyword>
<feature type="signal peptide" evidence="1">
    <location>
        <begin position="1"/>
        <end position="19"/>
    </location>
</feature>
<protein>
    <submittedName>
        <fullName evidence="2">Uncharacterized protein</fullName>
    </submittedName>
</protein>
<sequence length="199" mass="21635">MLTHIIAFVLCTPASPALAAPASEPVTDEIEAARPDALSVAVRQEEHTLTVKARFRLRNSELPAEIRFEFSDGLAELRFTVDGVTHVEAQYVDEAEPQVRFSPEFSNELSVALWAVVTDPRLYAEVEQQLTAGPAPQEANPACKWFKWGMMGAAFITAKACCVSTAGAGCLVCEGGSWLAQKYLSTIDCNKDCKPECPL</sequence>
<reference evidence="2 3" key="1">
    <citation type="submission" date="2022-11" db="EMBL/GenBank/DDBJ databases">
        <title>Minimal conservation of predation-associated metabolite biosynthetic gene clusters underscores biosynthetic potential of Myxococcota including descriptions for ten novel species: Archangium lansinium sp. nov., Myxococcus landrumus sp. nov., Nannocystis bai.</title>
        <authorList>
            <person name="Ahearne A."/>
            <person name="Stevens C."/>
            <person name="Dowd S."/>
        </authorList>
    </citation>
    <scope>NUCLEOTIDE SEQUENCE [LARGE SCALE GENOMIC DNA]</scope>
    <source>
        <strain evidence="2 3">NCELM</strain>
    </source>
</reference>
<evidence type="ECO:0000256" key="1">
    <source>
        <dbReference type="SAM" id="SignalP"/>
    </source>
</evidence>